<keyword evidence="2" id="KW-0863">Zinc-finger</keyword>
<protein>
    <submittedName>
        <fullName evidence="7">Putative grp-3 498 glycine rich family</fullName>
    </submittedName>
</protein>
<evidence type="ECO:0000259" key="5">
    <source>
        <dbReference type="PROSITE" id="PS50102"/>
    </source>
</evidence>
<evidence type="ECO:0000313" key="7">
    <source>
        <dbReference type="EMBL" id="JAA69954.1"/>
    </source>
</evidence>
<keyword evidence="2" id="KW-0862">Zinc</keyword>
<evidence type="ECO:0000256" key="4">
    <source>
        <dbReference type="SAM" id="MobiDB-lite"/>
    </source>
</evidence>
<feature type="region of interest" description="Disordered" evidence="4">
    <location>
        <begin position="204"/>
        <end position="239"/>
    </location>
</feature>
<dbReference type="SMART" id="SM00343">
    <property type="entry name" value="ZnF_C2HC"/>
    <property type="match status" value="1"/>
</dbReference>
<dbReference type="Gene3D" id="4.10.60.10">
    <property type="entry name" value="Zinc finger, CCHC-type"/>
    <property type="match status" value="1"/>
</dbReference>
<dbReference type="SMART" id="SM00360">
    <property type="entry name" value="RRM"/>
    <property type="match status" value="1"/>
</dbReference>
<dbReference type="GO" id="GO:0005634">
    <property type="term" value="C:nucleus"/>
    <property type="evidence" value="ECO:0007669"/>
    <property type="project" value="TreeGrafter"/>
</dbReference>
<reference evidence="7" key="1">
    <citation type="submission" date="2012-12" db="EMBL/GenBank/DDBJ databases">
        <title>Identification and characterization of a phenylalanine ammonia-lyase gene family in Isatis indigotica Fort.</title>
        <authorList>
            <person name="Liu Q."/>
            <person name="Chen J."/>
            <person name="Zhou X."/>
            <person name="Di P."/>
            <person name="Xiao Y."/>
            <person name="Xuan H."/>
            <person name="Zhang L."/>
            <person name="Chen W."/>
        </authorList>
    </citation>
    <scope>NUCLEOTIDE SEQUENCE</scope>
    <source>
        <tissue evidence="7">Salivary gland</tissue>
    </source>
</reference>
<name>A0A0K8RHH1_IXORI</name>
<dbReference type="SUPFAM" id="SSF54928">
    <property type="entry name" value="RNA-binding domain, RBD"/>
    <property type="match status" value="1"/>
</dbReference>
<sequence>MTKLYVGSLPEGCDNASLEAIFAKYGKVDECDIVKNYAFVHMANEDEAKLAIDALHNSEFMGSKITVEASHSKVRPKPGMGGRGQCYRCGRQGHWSKECPRNPNARFGAAMPMMPPAGGPLARYPSVGGPDRLGGYGAAGGPDWFLDRSAAYGADRGFGAAAGGYADRMRPYPDPYERRAAPPPPSAPRDDFYYYRRPYEDFGSGYYGSQEGPSQSYGNGYSYSADRTTYPSASRTPAF</sequence>
<dbReference type="Gene3D" id="3.30.70.330">
    <property type="match status" value="1"/>
</dbReference>
<accession>A0A0K8RHH1</accession>
<evidence type="ECO:0000256" key="1">
    <source>
        <dbReference type="ARBA" id="ARBA00022884"/>
    </source>
</evidence>
<dbReference type="PROSITE" id="PS50102">
    <property type="entry name" value="RRM"/>
    <property type="match status" value="1"/>
</dbReference>
<dbReference type="PANTHER" id="PTHR48025:SF26">
    <property type="entry name" value="HETEROGENEOUS NUCLEAR RIBONUCLEOPROTEIN M-RELATED"/>
    <property type="match status" value="1"/>
</dbReference>
<feature type="region of interest" description="Disordered" evidence="4">
    <location>
        <begin position="173"/>
        <end position="192"/>
    </location>
</feature>
<proteinExistence type="evidence at transcript level"/>
<dbReference type="EMBL" id="GADI01003854">
    <property type="protein sequence ID" value="JAA69954.1"/>
    <property type="molecule type" value="mRNA"/>
</dbReference>
<keyword evidence="1 3" id="KW-0694">RNA-binding</keyword>
<dbReference type="InterPro" id="IPR001878">
    <property type="entry name" value="Znf_CCHC"/>
</dbReference>
<evidence type="ECO:0000256" key="2">
    <source>
        <dbReference type="PROSITE-ProRule" id="PRU00047"/>
    </source>
</evidence>
<dbReference type="InterPro" id="IPR000504">
    <property type="entry name" value="RRM_dom"/>
</dbReference>
<dbReference type="InterPro" id="IPR012677">
    <property type="entry name" value="Nucleotide-bd_a/b_plait_sf"/>
</dbReference>
<evidence type="ECO:0000259" key="6">
    <source>
        <dbReference type="PROSITE" id="PS50158"/>
    </source>
</evidence>
<dbReference type="PANTHER" id="PTHR48025">
    <property type="entry name" value="OS02G0815200 PROTEIN"/>
    <property type="match status" value="1"/>
</dbReference>
<dbReference type="Pfam" id="PF00076">
    <property type="entry name" value="RRM_1"/>
    <property type="match status" value="1"/>
</dbReference>
<organism evidence="7">
    <name type="scientific">Ixodes ricinus</name>
    <name type="common">Common tick</name>
    <name type="synonym">Acarus ricinus</name>
    <dbReference type="NCBI Taxonomy" id="34613"/>
    <lineage>
        <taxon>Eukaryota</taxon>
        <taxon>Metazoa</taxon>
        <taxon>Ecdysozoa</taxon>
        <taxon>Arthropoda</taxon>
        <taxon>Chelicerata</taxon>
        <taxon>Arachnida</taxon>
        <taxon>Acari</taxon>
        <taxon>Parasitiformes</taxon>
        <taxon>Ixodida</taxon>
        <taxon>Ixodoidea</taxon>
        <taxon>Ixodidae</taxon>
        <taxon>Ixodinae</taxon>
        <taxon>Ixodes</taxon>
    </lineage>
</organism>
<dbReference type="CDD" id="cd12343">
    <property type="entry name" value="RRM1_2_CoAA_like"/>
    <property type="match status" value="1"/>
</dbReference>
<feature type="domain" description="CCHC-type" evidence="6">
    <location>
        <begin position="86"/>
        <end position="101"/>
    </location>
</feature>
<feature type="domain" description="RRM" evidence="5">
    <location>
        <begin position="2"/>
        <end position="72"/>
    </location>
</feature>
<dbReference type="InterPro" id="IPR050502">
    <property type="entry name" value="Euk_RNA-bind_prot"/>
</dbReference>
<feature type="compositionally biased region" description="Polar residues" evidence="4">
    <location>
        <begin position="211"/>
        <end position="239"/>
    </location>
</feature>
<keyword evidence="2" id="KW-0479">Metal-binding</keyword>
<evidence type="ECO:0000256" key="3">
    <source>
        <dbReference type="PROSITE-ProRule" id="PRU00176"/>
    </source>
</evidence>
<dbReference type="GO" id="GO:0008270">
    <property type="term" value="F:zinc ion binding"/>
    <property type="evidence" value="ECO:0007669"/>
    <property type="project" value="UniProtKB-KW"/>
</dbReference>
<dbReference type="AlphaFoldDB" id="A0A0K8RHH1"/>
<dbReference type="PROSITE" id="PS50158">
    <property type="entry name" value="ZF_CCHC"/>
    <property type="match status" value="1"/>
</dbReference>
<dbReference type="InterPro" id="IPR035979">
    <property type="entry name" value="RBD_domain_sf"/>
</dbReference>
<dbReference type="Pfam" id="PF00098">
    <property type="entry name" value="zf-CCHC"/>
    <property type="match status" value="1"/>
</dbReference>
<dbReference type="FunFam" id="3.30.70.330:FF:001807">
    <property type="match status" value="1"/>
</dbReference>
<dbReference type="GO" id="GO:0003729">
    <property type="term" value="F:mRNA binding"/>
    <property type="evidence" value="ECO:0007669"/>
    <property type="project" value="TreeGrafter"/>
</dbReference>